<keyword evidence="1" id="KW-0812">Transmembrane</keyword>
<sequence length="242" mass="28693">MIKFFRKIRYNLMDQNKTSKYLKYAIGEIILVVFGILIALQINTWNENRKEKKIAQQYLIGMQNDIKNDLKQVDEILQEQILAISLISSIDDVFTEAFHEPEKHASFYNALDTNEVKILFSRGKSYRTRRGTYNSLISDGKSGFIKNREAFQLIQEIYDEENLRVASSYEVIKEIESKIILTYPYEKMHWTYSDLKKSKDDRIFLDLANFTEQKFFYAGNLFRLKEKMLAVLLLFEKEIEEN</sequence>
<keyword evidence="1" id="KW-0472">Membrane</keyword>
<keyword evidence="1" id="KW-1133">Transmembrane helix</keyword>
<dbReference type="RefSeq" id="WP_129605055.1">
    <property type="nucleotide sequence ID" value="NZ_CP035544.1"/>
</dbReference>
<dbReference type="Proteomes" id="UP000290889">
    <property type="component" value="Chromosome"/>
</dbReference>
<organism evidence="2 3">
    <name type="scientific">Muriicola soli</name>
    <dbReference type="NCBI Taxonomy" id="2507538"/>
    <lineage>
        <taxon>Bacteria</taxon>
        <taxon>Pseudomonadati</taxon>
        <taxon>Bacteroidota</taxon>
        <taxon>Flavobacteriia</taxon>
        <taxon>Flavobacteriales</taxon>
        <taxon>Flavobacteriaceae</taxon>
        <taxon>Muriicola</taxon>
    </lineage>
</organism>
<dbReference type="KEGG" id="mur:EQY75_08795"/>
<reference evidence="2 3" key="1">
    <citation type="submission" date="2019-01" db="EMBL/GenBank/DDBJ databases">
        <title>Muriicola soli sp. nov., isolated from soil.</title>
        <authorList>
            <person name="Kang H.J."/>
            <person name="Kim S.B."/>
        </authorList>
    </citation>
    <scope>NUCLEOTIDE SEQUENCE [LARGE SCALE GENOMIC DNA]</scope>
    <source>
        <strain evidence="2 3">MMS17-SY002</strain>
    </source>
</reference>
<dbReference type="AlphaFoldDB" id="A0A411EA66"/>
<evidence type="ECO:0000313" key="3">
    <source>
        <dbReference type="Proteomes" id="UP000290889"/>
    </source>
</evidence>
<name>A0A411EA66_9FLAO</name>
<dbReference type="Pfam" id="PF19578">
    <property type="entry name" value="DUF6090"/>
    <property type="match status" value="1"/>
</dbReference>
<feature type="transmembrane region" description="Helical" evidence="1">
    <location>
        <begin position="21"/>
        <end position="42"/>
    </location>
</feature>
<evidence type="ECO:0000313" key="2">
    <source>
        <dbReference type="EMBL" id="QBA64615.1"/>
    </source>
</evidence>
<evidence type="ECO:0000256" key="1">
    <source>
        <dbReference type="SAM" id="Phobius"/>
    </source>
</evidence>
<keyword evidence="3" id="KW-1185">Reference proteome</keyword>
<accession>A0A411EA66</accession>
<dbReference type="OrthoDB" id="1414794at2"/>
<dbReference type="EMBL" id="CP035544">
    <property type="protein sequence ID" value="QBA64615.1"/>
    <property type="molecule type" value="Genomic_DNA"/>
</dbReference>
<dbReference type="InterPro" id="IPR045749">
    <property type="entry name" value="DUF6090"/>
</dbReference>
<proteinExistence type="predicted"/>
<protein>
    <submittedName>
        <fullName evidence="2">Uncharacterized protein</fullName>
    </submittedName>
</protein>
<gene>
    <name evidence="2" type="ORF">EQY75_08795</name>
</gene>